<dbReference type="PATRIC" id="fig|1398.22.peg.252"/>
<dbReference type="AlphaFoldDB" id="A0A133L1M5"/>
<comment type="caution">
    <text evidence="1">The sequence shown here is derived from an EMBL/GenBank/DDBJ whole genome shotgun (WGS) entry which is preliminary data.</text>
</comment>
<evidence type="ECO:0000313" key="1">
    <source>
        <dbReference type="EMBL" id="KWZ85744.1"/>
    </source>
</evidence>
<protein>
    <submittedName>
        <fullName evidence="1">Uncharacterized protein</fullName>
    </submittedName>
</protein>
<evidence type="ECO:0000313" key="2">
    <source>
        <dbReference type="Proteomes" id="UP000070376"/>
    </source>
</evidence>
<reference evidence="2" key="1">
    <citation type="submission" date="2016-01" db="EMBL/GenBank/DDBJ databases">
        <authorList>
            <person name="Mitreva M."/>
            <person name="Pepin K.H."/>
            <person name="Mihindukulasuriya K.A."/>
            <person name="Fulton R."/>
            <person name="Fronick C."/>
            <person name="O'Laughlin M."/>
            <person name="Miner T."/>
            <person name="Herter B."/>
            <person name="Rosa B.A."/>
            <person name="Cordes M."/>
            <person name="Tomlinson C."/>
            <person name="Wollam A."/>
            <person name="Palsikar V.B."/>
            <person name="Mardis E.R."/>
            <person name="Wilson R.K."/>
        </authorList>
    </citation>
    <scope>NUCLEOTIDE SEQUENCE [LARGE SCALE GENOMIC DNA]</scope>
    <source>
        <strain evidence="2">GED7749B</strain>
    </source>
</reference>
<proteinExistence type="predicted"/>
<sequence length="61" mass="7346">MGRAAEFYIIRLHLAYPIDKNMGLDQWYISPRQPHTLNMQTFTLEKRQGSNEKWLTDRLDH</sequence>
<accession>A0A133L1M5</accession>
<organism evidence="1 2">
    <name type="scientific">Heyndrickxia coagulans</name>
    <name type="common">Weizmannia coagulans</name>
    <dbReference type="NCBI Taxonomy" id="1398"/>
    <lineage>
        <taxon>Bacteria</taxon>
        <taxon>Bacillati</taxon>
        <taxon>Bacillota</taxon>
        <taxon>Bacilli</taxon>
        <taxon>Bacillales</taxon>
        <taxon>Bacillaceae</taxon>
        <taxon>Heyndrickxia</taxon>
    </lineage>
</organism>
<name>A0A133L1M5_HEYCO</name>
<dbReference type="Proteomes" id="UP000070376">
    <property type="component" value="Unassembled WGS sequence"/>
</dbReference>
<dbReference type="EMBL" id="LRPN01000011">
    <property type="protein sequence ID" value="KWZ85744.1"/>
    <property type="molecule type" value="Genomic_DNA"/>
</dbReference>
<gene>
    <name evidence="1" type="ORF">HMPREF3213_00254</name>
</gene>